<keyword evidence="1" id="KW-1185">Reference proteome</keyword>
<dbReference type="Proteomes" id="UP000035642">
    <property type="component" value="Unassembled WGS sequence"/>
</dbReference>
<reference evidence="2" key="2">
    <citation type="submission" date="2017-02" db="UniProtKB">
        <authorList>
            <consortium name="WormBaseParasite"/>
        </authorList>
    </citation>
    <scope>IDENTIFICATION</scope>
</reference>
<evidence type="ECO:0000313" key="1">
    <source>
        <dbReference type="Proteomes" id="UP000035642"/>
    </source>
</evidence>
<organism evidence="1 2">
    <name type="scientific">Angiostrongylus cantonensis</name>
    <name type="common">Rat lungworm</name>
    <dbReference type="NCBI Taxonomy" id="6313"/>
    <lineage>
        <taxon>Eukaryota</taxon>
        <taxon>Metazoa</taxon>
        <taxon>Ecdysozoa</taxon>
        <taxon>Nematoda</taxon>
        <taxon>Chromadorea</taxon>
        <taxon>Rhabditida</taxon>
        <taxon>Rhabditina</taxon>
        <taxon>Rhabditomorpha</taxon>
        <taxon>Strongyloidea</taxon>
        <taxon>Metastrongylidae</taxon>
        <taxon>Angiostrongylus</taxon>
    </lineage>
</organism>
<reference evidence="1" key="1">
    <citation type="submission" date="2012-09" db="EMBL/GenBank/DDBJ databases">
        <authorList>
            <person name="Martin A.A."/>
        </authorList>
    </citation>
    <scope>NUCLEOTIDE SEQUENCE</scope>
</reference>
<evidence type="ECO:0000313" key="2">
    <source>
        <dbReference type="WBParaSite" id="ACAC_0000446901-mRNA-1"/>
    </source>
</evidence>
<dbReference type="AlphaFoldDB" id="A0A0K0D324"/>
<dbReference type="WBParaSite" id="ACAC_0000446901-mRNA-1">
    <property type="protein sequence ID" value="ACAC_0000446901-mRNA-1"/>
    <property type="gene ID" value="ACAC_0000446901"/>
</dbReference>
<name>A0A0K0D324_ANGCA</name>
<accession>A0A0K0D324</accession>
<proteinExistence type="predicted"/>
<sequence>MWREFDLKFDGHDYRGYSLVLTGCVWFWVGRNDVTSLGLALFPMSSMLVDTPNTQSVSVKAITTRIAKIFREKQVFFLSDIEEDDPLFWQHLFAAMQPQFDYITSMIDT</sequence>
<protein>
    <submittedName>
        <fullName evidence="2">PH domain-containing protein</fullName>
    </submittedName>
</protein>